<evidence type="ECO:0000256" key="7">
    <source>
        <dbReference type="ARBA" id="ARBA00023136"/>
    </source>
</evidence>
<comment type="subcellular location">
    <subcellularLocation>
        <location evidence="1">Membrane</location>
        <topology evidence="1">Single-pass membrane protein</topology>
    </subcellularLocation>
</comment>
<comment type="similarity">
    <text evidence="2 8">Belongs to the glycosyltransferase 92 family.</text>
</comment>
<sequence length="646" mass="74371">MRRHCSRKHYLIIQTPPFFEPNYEQKDDALPDESQLHKAFVDGVESLEYMYSSQVGKAKVFELVERPANVEELRKCYGTEPKRKANRRQWTQNGQIYVYSAYLDERTNSIFPGKPSVQVLSSSFGILPLHWAWDGTVVRARVRWIWQRAWDPRTEFYNPFLFTCPMPSTNLGNNVESLVLISRNSFCVKSGEGVGIANFTKITKPAKSSIITEQSVFGIRPDRIKIAVCTKGLDFLEESAAFSARKIVEWVLLQRALGANAVTLYFYWIPPNVRNALQRMADRKQLEIVELNLPANSPNQPFIRHQFIQRNRQQKRRHELIPYNDCFNRYSATHHFVLIADIDEVVVPLRHQRWQQLLHELLARGKWRAEPSSISVRNVFKFWHNKNSSGQNANNNTENIASLFSLCWRSDTAQESGRYGKSFVNTRSIASVFNHFGLHRLHANVSNTLHVSEEDALKLHWRQQCPEEELGIEKCQQLNTNLIRDHLLDRFRDEVEEEVIEDGTSEEEDLAKALALSETVEIKTGRIGVTDKDELRQICESWKVKALAANAYLSGTHEGASTSAIPAIRGNQIKEKEKPLFRVEQGELQLSSAMVAIKAAYRILFGWRKVEGFDTKFEFENESSFSNAPMILPKAKLNQLKYEAII</sequence>
<evidence type="ECO:0000256" key="6">
    <source>
        <dbReference type="ARBA" id="ARBA00022989"/>
    </source>
</evidence>
<dbReference type="Proteomes" id="UP000887572">
    <property type="component" value="Unplaced"/>
</dbReference>
<keyword evidence="6" id="KW-1133">Transmembrane helix</keyword>
<accession>A0A914I1C3</accession>
<dbReference type="GO" id="GO:0016757">
    <property type="term" value="F:glycosyltransferase activity"/>
    <property type="evidence" value="ECO:0007669"/>
    <property type="project" value="UniProtKB-UniRule"/>
</dbReference>
<evidence type="ECO:0000256" key="3">
    <source>
        <dbReference type="ARBA" id="ARBA00022676"/>
    </source>
</evidence>
<dbReference type="Pfam" id="PF01697">
    <property type="entry name" value="Glyco_transf_92"/>
    <property type="match status" value="1"/>
</dbReference>
<evidence type="ECO:0000256" key="5">
    <source>
        <dbReference type="ARBA" id="ARBA00022692"/>
    </source>
</evidence>
<keyword evidence="4 8" id="KW-0808">Transferase</keyword>
<keyword evidence="7" id="KW-0472">Membrane</keyword>
<name>A0A914I1C3_GLORO</name>
<dbReference type="PANTHER" id="PTHR21461:SF69">
    <property type="entry name" value="GLYCOSYLTRANSFERASE FAMILY 92 PROTEIN"/>
    <property type="match status" value="1"/>
</dbReference>
<evidence type="ECO:0000256" key="1">
    <source>
        <dbReference type="ARBA" id="ARBA00004167"/>
    </source>
</evidence>
<evidence type="ECO:0000256" key="4">
    <source>
        <dbReference type="ARBA" id="ARBA00022679"/>
    </source>
</evidence>
<dbReference type="InterPro" id="IPR008166">
    <property type="entry name" value="Glyco_transf_92"/>
</dbReference>
<evidence type="ECO:0000313" key="10">
    <source>
        <dbReference type="WBParaSite" id="Gr19_v10_g6585.t1"/>
    </source>
</evidence>
<dbReference type="WBParaSite" id="Gr19_v10_g6585.t1">
    <property type="protein sequence ID" value="Gr19_v10_g6585.t1"/>
    <property type="gene ID" value="Gr19_v10_g6585"/>
</dbReference>
<dbReference type="PANTHER" id="PTHR21461">
    <property type="entry name" value="GLYCOSYLTRANSFERASE FAMILY 92 PROTEIN"/>
    <property type="match status" value="1"/>
</dbReference>
<keyword evidence="5" id="KW-0812">Transmembrane</keyword>
<organism evidence="9 10">
    <name type="scientific">Globodera rostochiensis</name>
    <name type="common">Golden nematode worm</name>
    <name type="synonym">Heterodera rostochiensis</name>
    <dbReference type="NCBI Taxonomy" id="31243"/>
    <lineage>
        <taxon>Eukaryota</taxon>
        <taxon>Metazoa</taxon>
        <taxon>Ecdysozoa</taxon>
        <taxon>Nematoda</taxon>
        <taxon>Chromadorea</taxon>
        <taxon>Rhabditida</taxon>
        <taxon>Tylenchina</taxon>
        <taxon>Tylenchomorpha</taxon>
        <taxon>Tylenchoidea</taxon>
        <taxon>Heteroderidae</taxon>
        <taxon>Heteroderinae</taxon>
        <taxon>Globodera</taxon>
    </lineage>
</organism>
<protein>
    <recommendedName>
        <fullName evidence="8">Glycosyltransferase family 92 protein</fullName>
        <ecNumber evidence="8">2.4.1.-</ecNumber>
    </recommendedName>
</protein>
<reference evidence="10" key="1">
    <citation type="submission" date="2022-11" db="UniProtKB">
        <authorList>
            <consortium name="WormBaseParasite"/>
        </authorList>
    </citation>
    <scope>IDENTIFICATION</scope>
</reference>
<keyword evidence="3 8" id="KW-0328">Glycosyltransferase</keyword>
<keyword evidence="9" id="KW-1185">Reference proteome</keyword>
<proteinExistence type="inferred from homology"/>
<dbReference type="GO" id="GO:0016020">
    <property type="term" value="C:membrane"/>
    <property type="evidence" value="ECO:0007669"/>
    <property type="project" value="UniProtKB-SubCell"/>
</dbReference>
<dbReference type="AlphaFoldDB" id="A0A914I1C3"/>
<dbReference type="EC" id="2.4.1.-" evidence="8"/>
<evidence type="ECO:0000256" key="2">
    <source>
        <dbReference type="ARBA" id="ARBA00007647"/>
    </source>
</evidence>
<evidence type="ECO:0000256" key="8">
    <source>
        <dbReference type="RuleBase" id="RU366017"/>
    </source>
</evidence>
<dbReference type="GO" id="GO:0005737">
    <property type="term" value="C:cytoplasm"/>
    <property type="evidence" value="ECO:0007669"/>
    <property type="project" value="TreeGrafter"/>
</dbReference>
<evidence type="ECO:0000313" key="9">
    <source>
        <dbReference type="Proteomes" id="UP000887572"/>
    </source>
</evidence>